<keyword evidence="2" id="KW-0560">Oxidoreductase</keyword>
<dbReference type="PANTHER" id="PTHR43669:SF3">
    <property type="entry name" value="ALCOHOL DEHYDROGENASE, PUTATIVE (AFU_ORTHOLOGUE AFUA_3G03445)-RELATED"/>
    <property type="match status" value="1"/>
</dbReference>
<dbReference type="InterPro" id="IPR002347">
    <property type="entry name" value="SDR_fam"/>
</dbReference>
<evidence type="ECO:0000313" key="4">
    <source>
        <dbReference type="Proteomes" id="UP000309819"/>
    </source>
</evidence>
<dbReference type="Pfam" id="PF00106">
    <property type="entry name" value="adh_short"/>
    <property type="match status" value="1"/>
</dbReference>
<proteinExistence type="inferred from homology"/>
<sequence length="230" mass="25300">MNTRRSIWVTGASSGLGVALVERLLEQGHRVAASGRESQQLDQLNQHFGKQLLRLPGALHKAEQAQAAGQRLQEAWGTLDTLIINAGTCDYLDASLGVDRLFDTIVTSNLQASEHCLGAALGLLKAGNRPQVMAVLSRHAAQQLYNPNQPTTACNSLHHWLREQRPALSVLKIDLTVVAPQPLKSPLPLAMPEDWDPQRTAQELVARLDVRERELVLEVLNTDSLWPLPN</sequence>
<accession>A0A5R8ZDI9</accession>
<dbReference type="Proteomes" id="UP000309819">
    <property type="component" value="Unassembled WGS sequence"/>
</dbReference>
<dbReference type="SUPFAM" id="SSF51735">
    <property type="entry name" value="NAD(P)-binding Rossmann-fold domains"/>
    <property type="match status" value="1"/>
</dbReference>
<protein>
    <submittedName>
        <fullName evidence="3">SDR family NAD(P)-dependent oxidoreductase</fullName>
    </submittedName>
</protein>
<comment type="similarity">
    <text evidence="1">Belongs to the short-chain dehydrogenases/reductases (SDR) family.</text>
</comment>
<comment type="caution">
    <text evidence="3">The sequence shown here is derived from an EMBL/GenBank/DDBJ whole genome shotgun (WGS) entry which is preliminary data.</text>
</comment>
<dbReference type="AlphaFoldDB" id="A0A5R8ZDI9"/>
<evidence type="ECO:0000256" key="2">
    <source>
        <dbReference type="ARBA" id="ARBA00023002"/>
    </source>
</evidence>
<reference evidence="3 4" key="1">
    <citation type="submission" date="2019-05" db="EMBL/GenBank/DDBJ databases">
        <title>Pseudomonas sp. SC006 isolated from lettuce that can produce HBGAs.</title>
        <authorList>
            <person name="Wang D."/>
            <person name="Liao N."/>
            <person name="Liu D."/>
            <person name="Zhang Z."/>
            <person name="Zou S."/>
        </authorList>
    </citation>
    <scope>NUCLEOTIDE SEQUENCE [LARGE SCALE GENOMIC DNA]</scope>
    <source>
        <strain evidence="3 4">SC006</strain>
    </source>
</reference>
<organism evidence="3 4">
    <name type="scientific">Pseudomonas mosselii</name>
    <dbReference type="NCBI Taxonomy" id="78327"/>
    <lineage>
        <taxon>Bacteria</taxon>
        <taxon>Pseudomonadati</taxon>
        <taxon>Pseudomonadota</taxon>
        <taxon>Gammaproteobacteria</taxon>
        <taxon>Pseudomonadales</taxon>
        <taxon>Pseudomonadaceae</taxon>
        <taxon>Pseudomonas</taxon>
    </lineage>
</organism>
<evidence type="ECO:0000256" key="1">
    <source>
        <dbReference type="ARBA" id="ARBA00006484"/>
    </source>
</evidence>
<dbReference type="RefSeq" id="WP_138219002.1">
    <property type="nucleotide sequence ID" value="NZ_VAUO01000002.1"/>
</dbReference>
<dbReference type="EMBL" id="VAUO01000002">
    <property type="protein sequence ID" value="TLP63534.1"/>
    <property type="molecule type" value="Genomic_DNA"/>
</dbReference>
<dbReference type="GO" id="GO:0016491">
    <property type="term" value="F:oxidoreductase activity"/>
    <property type="evidence" value="ECO:0007669"/>
    <property type="project" value="UniProtKB-KW"/>
</dbReference>
<evidence type="ECO:0000313" key="3">
    <source>
        <dbReference type="EMBL" id="TLP63534.1"/>
    </source>
</evidence>
<dbReference type="OrthoDB" id="335726at2"/>
<dbReference type="PANTHER" id="PTHR43669">
    <property type="entry name" value="5-KETO-D-GLUCONATE 5-REDUCTASE"/>
    <property type="match status" value="1"/>
</dbReference>
<dbReference type="Gene3D" id="3.40.50.720">
    <property type="entry name" value="NAD(P)-binding Rossmann-like Domain"/>
    <property type="match status" value="1"/>
</dbReference>
<dbReference type="PRINTS" id="PR00081">
    <property type="entry name" value="GDHRDH"/>
</dbReference>
<gene>
    <name evidence="3" type="ORF">FEM01_08585</name>
</gene>
<keyword evidence="4" id="KW-1185">Reference proteome</keyword>
<name>A0A5R8ZDI9_9PSED</name>
<dbReference type="InterPro" id="IPR036291">
    <property type="entry name" value="NAD(P)-bd_dom_sf"/>
</dbReference>